<dbReference type="InterPro" id="IPR045249">
    <property type="entry name" value="HARBI1-like"/>
</dbReference>
<dbReference type="GO" id="GO:0004518">
    <property type="term" value="F:nuclease activity"/>
    <property type="evidence" value="ECO:0007669"/>
    <property type="project" value="UniProtKB-KW"/>
</dbReference>
<evidence type="ECO:0000256" key="5">
    <source>
        <dbReference type="ARBA" id="ARBA00022723"/>
    </source>
</evidence>
<dbReference type="GO" id="GO:0046872">
    <property type="term" value="F:metal ion binding"/>
    <property type="evidence" value="ECO:0007669"/>
    <property type="project" value="UniProtKB-KW"/>
</dbReference>
<feature type="domain" description="DUF8040" evidence="11">
    <location>
        <begin position="61"/>
        <end position="154"/>
    </location>
</feature>
<name>A0A445JVD4_GLYSO</name>
<reference evidence="12 13" key="1">
    <citation type="submission" date="2018-09" db="EMBL/GenBank/DDBJ databases">
        <title>A high-quality reference genome of wild soybean provides a powerful tool to mine soybean genomes.</title>
        <authorList>
            <person name="Xie M."/>
            <person name="Chung C.Y.L."/>
            <person name="Li M.-W."/>
            <person name="Wong F.-L."/>
            <person name="Chan T.-F."/>
            <person name="Lam H.-M."/>
        </authorList>
    </citation>
    <scope>NUCLEOTIDE SEQUENCE [LARGE SCALE GENOMIC DNA]</scope>
    <source>
        <strain evidence="13">cv. W05</strain>
        <tissue evidence="12">Hypocotyl of etiolated seedlings</tissue>
    </source>
</reference>
<comment type="cofactor">
    <cofactor evidence="1">
        <name>a divalent metal cation</name>
        <dbReference type="ChEBI" id="CHEBI:60240"/>
    </cofactor>
</comment>
<evidence type="ECO:0000313" key="12">
    <source>
        <dbReference type="EMBL" id="RZC02467.1"/>
    </source>
</evidence>
<comment type="subcellular location">
    <subcellularLocation>
        <location evidence="2">Nucleus</location>
    </subcellularLocation>
</comment>
<gene>
    <name evidence="12" type="ORF">D0Y65_017555</name>
</gene>
<keyword evidence="5" id="KW-0479">Metal-binding</keyword>
<comment type="similarity">
    <text evidence="3">Belongs to the HARBI1 family.</text>
</comment>
<keyword evidence="8" id="KW-0472">Membrane</keyword>
<keyword evidence="4" id="KW-0540">Nuclease</keyword>
<dbReference type="Pfam" id="PF26138">
    <property type="entry name" value="DUF8040"/>
    <property type="match status" value="1"/>
</dbReference>
<evidence type="ECO:0008006" key="14">
    <source>
        <dbReference type="Google" id="ProtNLM"/>
    </source>
</evidence>
<feature type="domain" description="Myb/SANT-like" evidence="9">
    <location>
        <begin position="337"/>
        <end position="431"/>
    </location>
</feature>
<dbReference type="Pfam" id="PF12776">
    <property type="entry name" value="Myb_DNA-bind_3"/>
    <property type="match status" value="1"/>
</dbReference>
<evidence type="ECO:0000259" key="11">
    <source>
        <dbReference type="Pfam" id="PF26138"/>
    </source>
</evidence>
<proteinExistence type="inferred from homology"/>
<accession>A0A445JVD4</accession>
<dbReference type="AlphaFoldDB" id="A0A445JVD4"/>
<dbReference type="GO" id="GO:0005634">
    <property type="term" value="C:nucleus"/>
    <property type="evidence" value="ECO:0007669"/>
    <property type="project" value="UniProtKB-SubCell"/>
</dbReference>
<comment type="caution">
    <text evidence="12">The sequence shown here is derived from an EMBL/GenBank/DDBJ whole genome shotgun (WGS) entry which is preliminary data.</text>
</comment>
<keyword evidence="8" id="KW-1133">Transmembrane helix</keyword>
<sequence>MESSIVNASATSRKRRRDEEEEEELEQIFFIIVSVVTMLLGALTWYHDKYFVKEPARNLELERHSFLNRLYRGTETDCIEQLRVSKKAFFKLCRILQEKGQLVKTKNVPIDEAVAMFLHILAHNLKYRVVHFSYCRSMETISRQFKNVLRAIMKVSKEYLKFYEYNLEGSVENKWRWFKNSIGALDGIHIPVTVSAEDRPRYRNRKGDISTNVLGVCGPDLRFIYVLPGWEGSAGDSRVLRDALRRQNCLHIPNGKYFLVDAGYTNGPGFLAPYRGTRYHLNEWIGNTPQNYKELFNLRHASARNVIEREMESSNVKNKSGGKRKMSSEDTRSYFAWNLEMERVLADVLRDQRNLGNKGDGNWKAVAYSTAAQILSKRFGVHLMADNVKNRFKLWRTWYGIVSDILSQSGFDWDSTKYMITVENEIAWNEYVKSHEEAKRFRFKVIPNWDDIVDLCAKDRATGLGAENALDADDIMSKETNEEEAIHSVSFDLEGSSSATRKNIRPSKSGEKEGMISSMKEVAESLKEFVEVTKKKMENKKKMEIKEAQEVVHEVVSELDNIPNFNGALRHRAIDWLTENPIKFAIIKALPLDEKEDYILSFMP</sequence>
<keyword evidence="6" id="KW-0378">Hydrolase</keyword>
<evidence type="ECO:0000313" key="13">
    <source>
        <dbReference type="Proteomes" id="UP000289340"/>
    </source>
</evidence>
<evidence type="ECO:0000256" key="1">
    <source>
        <dbReference type="ARBA" id="ARBA00001968"/>
    </source>
</evidence>
<evidence type="ECO:0000256" key="4">
    <source>
        <dbReference type="ARBA" id="ARBA00022722"/>
    </source>
</evidence>
<dbReference type="InterPro" id="IPR024752">
    <property type="entry name" value="Myb/SANT-like_dom"/>
</dbReference>
<evidence type="ECO:0000256" key="2">
    <source>
        <dbReference type="ARBA" id="ARBA00004123"/>
    </source>
</evidence>
<feature type="transmembrane region" description="Helical" evidence="8">
    <location>
        <begin position="28"/>
        <end position="47"/>
    </location>
</feature>
<evidence type="ECO:0000259" key="9">
    <source>
        <dbReference type="Pfam" id="PF12776"/>
    </source>
</evidence>
<dbReference type="PANTHER" id="PTHR22930">
    <property type="match status" value="1"/>
</dbReference>
<dbReference type="InterPro" id="IPR027806">
    <property type="entry name" value="HARBI1_dom"/>
</dbReference>
<feature type="domain" description="DDE Tnp4" evidence="10">
    <location>
        <begin position="185"/>
        <end position="312"/>
    </location>
</feature>
<protein>
    <recommendedName>
        <fullName evidence="14">DDE Tnp4 domain-containing protein</fullName>
    </recommendedName>
</protein>
<evidence type="ECO:0000256" key="8">
    <source>
        <dbReference type="SAM" id="Phobius"/>
    </source>
</evidence>
<dbReference type="GO" id="GO:0016787">
    <property type="term" value="F:hydrolase activity"/>
    <property type="evidence" value="ECO:0007669"/>
    <property type="project" value="UniProtKB-KW"/>
</dbReference>
<keyword evidence="8" id="KW-0812">Transmembrane</keyword>
<keyword evidence="7" id="KW-0539">Nucleus</keyword>
<dbReference type="Pfam" id="PF13359">
    <property type="entry name" value="DDE_Tnp_4"/>
    <property type="match status" value="1"/>
</dbReference>
<keyword evidence="13" id="KW-1185">Reference proteome</keyword>
<dbReference type="Proteomes" id="UP000289340">
    <property type="component" value="Chromosome 7"/>
</dbReference>
<evidence type="ECO:0000256" key="6">
    <source>
        <dbReference type="ARBA" id="ARBA00022801"/>
    </source>
</evidence>
<dbReference type="InterPro" id="IPR058353">
    <property type="entry name" value="DUF8040"/>
</dbReference>
<dbReference type="PANTHER" id="PTHR22930:SF281">
    <property type="entry name" value="NUCLEASE"/>
    <property type="match status" value="1"/>
</dbReference>
<evidence type="ECO:0000259" key="10">
    <source>
        <dbReference type="Pfam" id="PF13359"/>
    </source>
</evidence>
<evidence type="ECO:0000256" key="7">
    <source>
        <dbReference type="ARBA" id="ARBA00023242"/>
    </source>
</evidence>
<organism evidence="12 13">
    <name type="scientific">Glycine soja</name>
    <name type="common">Wild soybean</name>
    <dbReference type="NCBI Taxonomy" id="3848"/>
    <lineage>
        <taxon>Eukaryota</taxon>
        <taxon>Viridiplantae</taxon>
        <taxon>Streptophyta</taxon>
        <taxon>Embryophyta</taxon>
        <taxon>Tracheophyta</taxon>
        <taxon>Spermatophyta</taxon>
        <taxon>Magnoliopsida</taxon>
        <taxon>eudicotyledons</taxon>
        <taxon>Gunneridae</taxon>
        <taxon>Pentapetalae</taxon>
        <taxon>rosids</taxon>
        <taxon>fabids</taxon>
        <taxon>Fabales</taxon>
        <taxon>Fabaceae</taxon>
        <taxon>Papilionoideae</taxon>
        <taxon>50 kb inversion clade</taxon>
        <taxon>NPAAA clade</taxon>
        <taxon>indigoferoid/millettioid clade</taxon>
        <taxon>Phaseoleae</taxon>
        <taxon>Glycine</taxon>
        <taxon>Glycine subgen. Soja</taxon>
    </lineage>
</organism>
<evidence type="ECO:0000256" key="3">
    <source>
        <dbReference type="ARBA" id="ARBA00006958"/>
    </source>
</evidence>
<dbReference type="EMBL" id="QZWG01000007">
    <property type="protein sequence ID" value="RZC02467.1"/>
    <property type="molecule type" value="Genomic_DNA"/>
</dbReference>